<evidence type="ECO:0000256" key="1">
    <source>
        <dbReference type="SAM" id="Phobius"/>
    </source>
</evidence>
<feature type="transmembrane region" description="Helical" evidence="1">
    <location>
        <begin position="60"/>
        <end position="77"/>
    </location>
</feature>
<keyword evidence="1" id="KW-0812">Transmembrane</keyword>
<organism evidence="2 3">
    <name type="scientific">Pleurodeles waltl</name>
    <name type="common">Iberian ribbed newt</name>
    <dbReference type="NCBI Taxonomy" id="8319"/>
    <lineage>
        <taxon>Eukaryota</taxon>
        <taxon>Metazoa</taxon>
        <taxon>Chordata</taxon>
        <taxon>Craniata</taxon>
        <taxon>Vertebrata</taxon>
        <taxon>Euteleostomi</taxon>
        <taxon>Amphibia</taxon>
        <taxon>Batrachia</taxon>
        <taxon>Caudata</taxon>
        <taxon>Salamandroidea</taxon>
        <taxon>Salamandridae</taxon>
        <taxon>Pleurodelinae</taxon>
        <taxon>Pleurodeles</taxon>
    </lineage>
</organism>
<feature type="transmembrane region" description="Helical" evidence="1">
    <location>
        <begin position="97"/>
        <end position="115"/>
    </location>
</feature>
<reference evidence="2" key="1">
    <citation type="journal article" date="2022" name="bioRxiv">
        <title>Sequencing and chromosome-scale assembly of the giantPleurodeles waltlgenome.</title>
        <authorList>
            <person name="Brown T."/>
            <person name="Elewa A."/>
            <person name="Iarovenko S."/>
            <person name="Subramanian E."/>
            <person name="Araus A.J."/>
            <person name="Petzold A."/>
            <person name="Susuki M."/>
            <person name="Suzuki K.-i.T."/>
            <person name="Hayashi T."/>
            <person name="Toyoda A."/>
            <person name="Oliveira C."/>
            <person name="Osipova E."/>
            <person name="Leigh N.D."/>
            <person name="Simon A."/>
            <person name="Yun M.H."/>
        </authorList>
    </citation>
    <scope>NUCLEOTIDE SEQUENCE</scope>
    <source>
        <strain evidence="2">20211129_DDA</strain>
        <tissue evidence="2">Liver</tissue>
    </source>
</reference>
<dbReference type="AlphaFoldDB" id="A0AAV7W5S8"/>
<keyword evidence="3" id="KW-1185">Reference proteome</keyword>
<evidence type="ECO:0000313" key="3">
    <source>
        <dbReference type="Proteomes" id="UP001066276"/>
    </source>
</evidence>
<dbReference type="EMBL" id="JANPWB010000002">
    <property type="protein sequence ID" value="KAJ1208768.1"/>
    <property type="molecule type" value="Genomic_DNA"/>
</dbReference>
<keyword evidence="1" id="KW-1133">Transmembrane helix</keyword>
<gene>
    <name evidence="2" type="ORF">NDU88_004151</name>
</gene>
<proteinExistence type="predicted"/>
<protein>
    <submittedName>
        <fullName evidence="2">Uncharacterized protein</fullName>
    </submittedName>
</protein>
<name>A0AAV7W5S8_PLEWA</name>
<keyword evidence="1" id="KW-0472">Membrane</keyword>
<accession>A0AAV7W5S8</accession>
<comment type="caution">
    <text evidence="2">The sequence shown here is derived from an EMBL/GenBank/DDBJ whole genome shotgun (WGS) entry which is preliminary data.</text>
</comment>
<feature type="transmembrane region" description="Helical" evidence="1">
    <location>
        <begin position="20"/>
        <end position="39"/>
    </location>
</feature>
<dbReference type="Proteomes" id="UP001066276">
    <property type="component" value="Chromosome 1_2"/>
</dbReference>
<evidence type="ECO:0000313" key="2">
    <source>
        <dbReference type="EMBL" id="KAJ1208768.1"/>
    </source>
</evidence>
<sequence>MGKEGQPRALHSHSETPHALFALGSKCASISLSVIPSYLKPDLSATRRALCYYVSREERNLATIVYAYLATLVLLLGHRTSLLELRASTLLGYLETIVYAHLAAIVLLLGHYTLLPELHASTLTQTRNKDFHIFAPVISWNKKNKKTEKIPKEEEREQKQGEILVLLDSTFLYFI</sequence>